<proteinExistence type="predicted"/>
<dbReference type="AlphaFoldDB" id="A0A0J1K2K7"/>
<accession>A0A0J1K2K7</accession>
<keyword evidence="2" id="KW-1185">Reference proteome</keyword>
<dbReference type="STRING" id="320778.ABT57_12565"/>
<dbReference type="InterPro" id="IPR009679">
    <property type="entry name" value="Phage_186_CII-like"/>
</dbReference>
<dbReference type="NCBIfam" id="NF041471">
    <property type="entry name" value="phage_reg_YmfL"/>
    <property type="match status" value="1"/>
</dbReference>
<gene>
    <name evidence="1" type="ORF">ABT57_12565</name>
</gene>
<dbReference type="PATRIC" id="fig|320778.3.peg.2742"/>
<name>A0A0J1K2K7_9GAMM</name>
<organism evidence="1 2">
    <name type="scientific">Photobacterium ganghwense</name>
    <dbReference type="NCBI Taxonomy" id="320778"/>
    <lineage>
        <taxon>Bacteria</taxon>
        <taxon>Pseudomonadati</taxon>
        <taxon>Pseudomonadota</taxon>
        <taxon>Gammaproteobacteria</taxon>
        <taxon>Vibrionales</taxon>
        <taxon>Vibrionaceae</taxon>
        <taxon>Photobacterium</taxon>
    </lineage>
</organism>
<evidence type="ECO:0000313" key="1">
    <source>
        <dbReference type="EMBL" id="KLV08657.1"/>
    </source>
</evidence>
<dbReference type="EMBL" id="LDOU01000013">
    <property type="protein sequence ID" value="KLV08657.1"/>
    <property type="molecule type" value="Genomic_DNA"/>
</dbReference>
<reference evidence="1 2" key="1">
    <citation type="submission" date="2015-05" db="EMBL/GenBank/DDBJ databases">
        <title>Photobacterium galathea sp. nov.</title>
        <authorList>
            <person name="Machado H."/>
            <person name="Gram L."/>
        </authorList>
    </citation>
    <scope>NUCLEOTIDE SEQUENCE [LARGE SCALE GENOMIC DNA]</scope>
    <source>
        <strain evidence="1 2">DSM 22954</strain>
    </source>
</reference>
<dbReference type="Proteomes" id="UP000035909">
    <property type="component" value="Unassembled WGS sequence"/>
</dbReference>
<evidence type="ECO:0000313" key="2">
    <source>
        <dbReference type="Proteomes" id="UP000035909"/>
    </source>
</evidence>
<protein>
    <recommendedName>
        <fullName evidence="3">Phage protein</fullName>
    </recommendedName>
</protein>
<dbReference type="InterPro" id="IPR048188">
    <property type="entry name" value="YmfL-like"/>
</dbReference>
<evidence type="ECO:0008006" key="3">
    <source>
        <dbReference type="Google" id="ProtNLM"/>
    </source>
</evidence>
<dbReference type="GO" id="GO:0003677">
    <property type="term" value="F:DNA binding"/>
    <property type="evidence" value="ECO:0007669"/>
    <property type="project" value="InterPro"/>
</dbReference>
<sequence>MVINKKEMVNKTIAGVTGGKEAVAAVLGMSVDSFNNHLYEKKGSRFFSVDELVEMADLTSTSYVAEYFAERVGSMVVERPRVAELDSVDMFDCHLQLNAVKGLLDKTIEEARADGVFDSRERMTIARLKNDYQGMFEAFMLKLDALYAEDV</sequence>
<comment type="caution">
    <text evidence="1">The sequence shown here is derived from an EMBL/GenBank/DDBJ whole genome shotgun (WGS) entry which is preliminary data.</text>
</comment>
<dbReference type="Pfam" id="PF06892">
    <property type="entry name" value="Phage_CP76"/>
    <property type="match status" value="1"/>
</dbReference>